<accession>A0A653E974</accession>
<name>A0A653E974_9PSED</name>
<sequence>MPLIHLCSSDVMYAASRPTASTLFQRLFEQSYCGLEKLNIIQSFTFPAISVFQAEHVHASNVS</sequence>
<proteinExistence type="predicted"/>
<dbReference type="AlphaFoldDB" id="A0A653E974"/>
<reference evidence="1" key="1">
    <citation type="submission" date="2019-02" db="EMBL/GenBank/DDBJ databases">
        <authorList>
            <consortium name="Genoscope - CEA"/>
            <person name="William W."/>
        </authorList>
    </citation>
    <scope>NUCLEOTIDE SEQUENCE [LARGE SCALE GENOMIC DNA]</scope>
    <source>
        <strain evidence="1">YSy11</strain>
    </source>
</reference>
<gene>
    <name evidence="1" type="ORF">PMYSY11_4039</name>
</gene>
<dbReference type="EMBL" id="LR215729">
    <property type="protein sequence ID" value="VEV99083.1"/>
    <property type="molecule type" value="Genomic_DNA"/>
</dbReference>
<evidence type="ECO:0000313" key="1">
    <source>
        <dbReference type="EMBL" id="VEV99083.1"/>
    </source>
</evidence>
<protein>
    <submittedName>
        <fullName evidence="1">Uncharacterized protein</fullName>
    </submittedName>
</protein>
<organism evidence="1">
    <name type="scientific">Pseudomonas marincola</name>
    <dbReference type="NCBI Taxonomy" id="437900"/>
    <lineage>
        <taxon>Bacteria</taxon>
        <taxon>Pseudomonadati</taxon>
        <taxon>Pseudomonadota</taxon>
        <taxon>Gammaproteobacteria</taxon>
        <taxon>Pseudomonadales</taxon>
        <taxon>Pseudomonadaceae</taxon>
        <taxon>Pseudomonas</taxon>
    </lineage>
</organism>